<dbReference type="GO" id="GO:0000226">
    <property type="term" value="P:microtubule cytoskeleton organization"/>
    <property type="evidence" value="ECO:0007669"/>
    <property type="project" value="TreeGrafter"/>
</dbReference>
<dbReference type="PANTHER" id="PTHR15073:SF1">
    <property type="entry name" value="RETICULOCYTE-BINDING PROTEIN HOMOLOG 2A"/>
    <property type="match status" value="1"/>
</dbReference>
<reference evidence="4 5" key="1">
    <citation type="journal article" date="2015" name="Genome Announc.">
        <title>Genome sequence and annotation of Trichoderma parareesei, the ancestor of the cellulase producer Trichoderma reesei.</title>
        <authorList>
            <person name="Yang D."/>
            <person name="Pomraning K."/>
            <person name="Kopchinskiy A."/>
            <person name="Karimi Aghcheh R."/>
            <person name="Atanasova L."/>
            <person name="Chenthamara K."/>
            <person name="Baker S.E."/>
            <person name="Zhang R."/>
            <person name="Shen Q."/>
            <person name="Freitag M."/>
            <person name="Kubicek C.P."/>
            <person name="Druzhinina I.S."/>
        </authorList>
    </citation>
    <scope>NUCLEOTIDE SEQUENCE [LARGE SCALE GENOMIC DNA]</scope>
    <source>
        <strain evidence="4 5">CBS 125925</strain>
    </source>
</reference>
<comment type="caution">
    <text evidence="4">The sequence shown here is derived from an EMBL/GenBank/DDBJ whole genome shotgun (WGS) entry which is preliminary data.</text>
</comment>
<sequence>MQTRRASKATAPEPSSPQLPSSPPAQPGVRRNPPRAKRPQAVQDVDEASSSGLSSGLSSPSARLLKGALRPSHLSDARPSSPSPVGPPASDLTPNASSAMPSVELPKGLTSVPRKGSIVFDPPPRRGAPRRNSGSSLRISPDRDSEDEPTTPPKSAAELEREEMILNEIEDAEHQLKVEASDSLARDAINVIKQLQDNKSRPAYQKVLSMKMQAFEASRRVFLAPGQAFPFLQYGWLDKSRLDISESTRTNVRLAVKLANIATALSHIERIESDARGSKAFLDALDANFPHHFAAEDGRHYLSLSLEIRTQRAIERIVCSAIGIDKRTELSWVFCPTEPGAAQAPKGGYPELFRKGPYRPLAGLEAQTLVNVCSARVLRIWEIMSDNGTRSIRSPMNMASVRQEFPFHNMLVHLKSWLMDRFQGISHLMAKMKHDEMAKEEERLLEQLRKEEAEARRALEEERIALQEERRAKEQELRAREEALAREKRRQQDQEQREAEAREAKAREDATAREGPRRRQRDREQERVRNADTPRREEHLAQSGSYPSPNADRGSWAGESSPESIRSSEGTPRRIVNDRPRRSLFSTRDMVDMLNASSLEEEQSAPESSRKRSEPENDDGSESAQRTRKKGKTASSSTTVRRRRRSAAGSPSQDNADSPYEYDNEEPATSAPTQRPLESQRPENPPAPPSSSAPDYAALRHAKEANRRAARLSKPRPQQIRHPWSEEDSTTLIELVRTRGARWADIGRYDTARFQHPRNAQAYRDKARNLKVDFLISDALLPEGFDQVALSQKEVDKVRNAGKNPCRLERHVDGHGRPTHTAYIP</sequence>
<feature type="compositionally biased region" description="Basic and acidic residues" evidence="2">
    <location>
        <begin position="571"/>
        <end position="581"/>
    </location>
</feature>
<feature type="compositionally biased region" description="Basic and acidic residues" evidence="2">
    <location>
        <begin position="806"/>
        <end position="816"/>
    </location>
</feature>
<proteinExistence type="predicted"/>
<evidence type="ECO:0000256" key="1">
    <source>
        <dbReference type="ARBA" id="ARBA00023054"/>
    </source>
</evidence>
<keyword evidence="5" id="KW-1185">Reference proteome</keyword>
<feature type="domain" description="Myb-like" evidence="3">
    <location>
        <begin position="716"/>
        <end position="771"/>
    </location>
</feature>
<dbReference type="EMBL" id="LFMI01000330">
    <property type="protein sequence ID" value="OTA02545.1"/>
    <property type="molecule type" value="Genomic_DNA"/>
</dbReference>
<protein>
    <recommendedName>
        <fullName evidence="3">Myb-like domain-containing protein</fullName>
    </recommendedName>
</protein>
<feature type="compositionally biased region" description="Low complexity" evidence="2">
    <location>
        <begin position="49"/>
        <end position="61"/>
    </location>
</feature>
<dbReference type="OrthoDB" id="5398572at2759"/>
<feature type="region of interest" description="Disordered" evidence="2">
    <location>
        <begin position="482"/>
        <end position="725"/>
    </location>
</feature>
<feature type="compositionally biased region" description="Basic and acidic residues" evidence="2">
    <location>
        <begin position="482"/>
        <end position="540"/>
    </location>
</feature>
<evidence type="ECO:0000259" key="3">
    <source>
        <dbReference type="PROSITE" id="PS50090"/>
    </source>
</evidence>
<evidence type="ECO:0000256" key="2">
    <source>
        <dbReference type="SAM" id="MobiDB-lite"/>
    </source>
</evidence>
<evidence type="ECO:0000313" key="5">
    <source>
        <dbReference type="Proteomes" id="UP000219286"/>
    </source>
</evidence>
<evidence type="ECO:0000313" key="4">
    <source>
        <dbReference type="EMBL" id="OTA02545.1"/>
    </source>
</evidence>
<dbReference type="PANTHER" id="PTHR15073">
    <property type="entry name" value="MICROTUBULE-ASSOCIATED PROTEIN"/>
    <property type="match status" value="1"/>
</dbReference>
<dbReference type="PROSITE" id="PS50090">
    <property type="entry name" value="MYB_LIKE"/>
    <property type="match status" value="1"/>
</dbReference>
<dbReference type="InterPro" id="IPR051483">
    <property type="entry name" value="MAP7_domain-containing"/>
</dbReference>
<feature type="region of interest" description="Disordered" evidence="2">
    <location>
        <begin position="1"/>
        <end position="157"/>
    </location>
</feature>
<dbReference type="AlphaFoldDB" id="A0A2H2ZP98"/>
<dbReference type="Proteomes" id="UP000219286">
    <property type="component" value="Unassembled WGS sequence"/>
</dbReference>
<feature type="region of interest" description="Disordered" evidence="2">
    <location>
        <begin position="806"/>
        <end position="825"/>
    </location>
</feature>
<feature type="compositionally biased region" description="Pro residues" evidence="2">
    <location>
        <begin position="14"/>
        <end position="26"/>
    </location>
</feature>
<accession>A0A2H2ZP98</accession>
<feature type="compositionally biased region" description="Polar residues" evidence="2">
    <location>
        <begin position="561"/>
        <end position="570"/>
    </location>
</feature>
<dbReference type="InterPro" id="IPR001005">
    <property type="entry name" value="SANT/Myb"/>
</dbReference>
<organism evidence="4 5">
    <name type="scientific">Trichoderma parareesei</name>
    <name type="common">Filamentous fungus</name>
    <dbReference type="NCBI Taxonomy" id="858221"/>
    <lineage>
        <taxon>Eukaryota</taxon>
        <taxon>Fungi</taxon>
        <taxon>Dikarya</taxon>
        <taxon>Ascomycota</taxon>
        <taxon>Pezizomycotina</taxon>
        <taxon>Sordariomycetes</taxon>
        <taxon>Hypocreomycetidae</taxon>
        <taxon>Hypocreales</taxon>
        <taxon>Hypocreaceae</taxon>
        <taxon>Trichoderma</taxon>
    </lineage>
</organism>
<gene>
    <name evidence="4" type="ORF">A9Z42_0029200</name>
</gene>
<dbReference type="GO" id="GO:0015630">
    <property type="term" value="C:microtubule cytoskeleton"/>
    <property type="evidence" value="ECO:0007669"/>
    <property type="project" value="TreeGrafter"/>
</dbReference>
<name>A0A2H2ZP98_TRIPA</name>
<dbReference type="Gene3D" id="1.10.10.60">
    <property type="entry name" value="Homeodomain-like"/>
    <property type="match status" value="1"/>
</dbReference>
<keyword evidence="1" id="KW-0175">Coiled coil</keyword>